<evidence type="ECO:0000313" key="2">
    <source>
        <dbReference type="EMBL" id="GAO27627.1"/>
    </source>
</evidence>
<dbReference type="OrthoDB" id="942536at2"/>
<protein>
    <recommendedName>
        <fullName evidence="1">Putative auto-transporter adhesin head GIN domain-containing protein</fullName>
    </recommendedName>
</protein>
<dbReference type="Gene3D" id="2.160.20.120">
    <property type="match status" value="1"/>
</dbReference>
<comment type="caution">
    <text evidence="2">The sequence shown here is derived from an EMBL/GenBank/DDBJ whole genome shotgun (WGS) entry which is preliminary data.</text>
</comment>
<dbReference type="Pfam" id="PF10988">
    <property type="entry name" value="DUF2807"/>
    <property type="match status" value="1"/>
</dbReference>
<evidence type="ECO:0000259" key="1">
    <source>
        <dbReference type="Pfam" id="PF10988"/>
    </source>
</evidence>
<reference evidence="2 3" key="1">
    <citation type="journal article" date="2015" name="Microbes Environ.">
        <title>Distribution and evolution of nitrogen fixation genes in the phylum bacteroidetes.</title>
        <authorList>
            <person name="Inoue J."/>
            <person name="Oshima K."/>
            <person name="Suda W."/>
            <person name="Sakamoto M."/>
            <person name="Iino T."/>
            <person name="Noda S."/>
            <person name="Hongoh Y."/>
            <person name="Hattori M."/>
            <person name="Ohkuma M."/>
        </authorList>
    </citation>
    <scope>NUCLEOTIDE SEQUENCE [LARGE SCALE GENOMIC DNA]</scope>
    <source>
        <strain evidence="2">JCM 15548</strain>
    </source>
</reference>
<dbReference type="EMBL" id="BAZW01000079">
    <property type="protein sequence ID" value="GAO27627.1"/>
    <property type="molecule type" value="Genomic_DNA"/>
</dbReference>
<evidence type="ECO:0000313" key="3">
    <source>
        <dbReference type="Proteomes" id="UP000032900"/>
    </source>
</evidence>
<sequence length="244" mass="25622">MHHQMKQTKGWITLLGLVWLLSSCVYAGSEGIQKETRKLAPFSEVKVSTGVQLFLTQGDENMALVEADGSIIDNVVVESKNGVLEIYYKSTGWNLFGRNLRHGEIKVLLTFTRLEKLKASSGSSVHSQHVLNLGDFDLSASSGANSSLELSARRVSMDASSGANVKVKGTADSIYAEASSGANVKASDFVALAGAARASSGGSVKIYVDGDVDARASSGGSITVFGDAALRNVEQSSGGSVNTR</sequence>
<accession>A0A0E9LPV4</accession>
<proteinExistence type="predicted"/>
<feature type="domain" description="Putative auto-transporter adhesin head GIN" evidence="1">
    <location>
        <begin position="41"/>
        <end position="228"/>
    </location>
</feature>
<dbReference type="AlphaFoldDB" id="A0A0E9LPV4"/>
<dbReference type="Proteomes" id="UP000032900">
    <property type="component" value="Unassembled WGS sequence"/>
</dbReference>
<gene>
    <name evidence="2" type="ORF">JCM15548_14465</name>
</gene>
<dbReference type="STRING" id="1236989.JCM15548_14465"/>
<name>A0A0E9LPV4_9BACT</name>
<keyword evidence="3" id="KW-1185">Reference proteome</keyword>
<dbReference type="InterPro" id="IPR021255">
    <property type="entry name" value="DUF2807"/>
</dbReference>
<organism evidence="2 3">
    <name type="scientific">Geofilum rubicundum JCM 15548</name>
    <dbReference type="NCBI Taxonomy" id="1236989"/>
    <lineage>
        <taxon>Bacteria</taxon>
        <taxon>Pseudomonadati</taxon>
        <taxon>Bacteroidota</taxon>
        <taxon>Bacteroidia</taxon>
        <taxon>Marinilabiliales</taxon>
        <taxon>Marinilabiliaceae</taxon>
        <taxon>Geofilum</taxon>
    </lineage>
</organism>
<dbReference type="PROSITE" id="PS51257">
    <property type="entry name" value="PROKAR_LIPOPROTEIN"/>
    <property type="match status" value="1"/>
</dbReference>